<dbReference type="PANTHER" id="PTHR11630:SF66">
    <property type="entry name" value="DNA REPLICATION LICENSING FACTOR MCM4"/>
    <property type="match status" value="1"/>
</dbReference>
<evidence type="ECO:0000256" key="6">
    <source>
        <dbReference type="ARBA" id="ARBA00022806"/>
    </source>
</evidence>
<dbReference type="SMART" id="SM00305">
    <property type="entry name" value="HintC"/>
    <property type="match status" value="1"/>
</dbReference>
<dbReference type="Gene3D" id="3.10.28.10">
    <property type="entry name" value="Homing endonucleases"/>
    <property type="match status" value="1"/>
</dbReference>
<evidence type="ECO:0000256" key="1">
    <source>
        <dbReference type="ARBA" id="ARBA00008010"/>
    </source>
</evidence>
<evidence type="ECO:0000256" key="3">
    <source>
        <dbReference type="ARBA" id="ARBA00022705"/>
    </source>
</evidence>
<dbReference type="PANTHER" id="PTHR11630">
    <property type="entry name" value="DNA REPLICATION LICENSING FACTOR MCM FAMILY MEMBER"/>
    <property type="match status" value="1"/>
</dbReference>
<dbReference type="Pfam" id="PF21120">
    <property type="entry name" value="WHD_MCM_arc"/>
    <property type="match status" value="1"/>
</dbReference>
<evidence type="ECO:0000313" key="13">
    <source>
        <dbReference type="EMBL" id="KXA90124.1"/>
    </source>
</evidence>
<keyword evidence="9" id="KW-0651">Protein splicing</keyword>
<dbReference type="PROSITE" id="PS50818">
    <property type="entry name" value="INTEIN_C_TER"/>
    <property type="match status" value="1"/>
</dbReference>
<dbReference type="InterPro" id="IPR004860">
    <property type="entry name" value="LAGLIDADG_dom"/>
</dbReference>
<dbReference type="InterPro" id="IPR041562">
    <property type="entry name" value="MCM_lid"/>
</dbReference>
<dbReference type="GO" id="GO:0016539">
    <property type="term" value="P:intein-mediated protein splicing"/>
    <property type="evidence" value="ECO:0007669"/>
    <property type="project" value="InterPro"/>
</dbReference>
<dbReference type="EMBL" id="LHXK01000012">
    <property type="protein sequence ID" value="KXA90124.1"/>
    <property type="molecule type" value="Genomic_DNA"/>
</dbReference>
<evidence type="ECO:0000256" key="8">
    <source>
        <dbReference type="ARBA" id="ARBA00022840"/>
    </source>
</evidence>
<dbReference type="GO" id="GO:0005524">
    <property type="term" value="F:ATP binding"/>
    <property type="evidence" value="ECO:0007669"/>
    <property type="project" value="UniProtKB-KW"/>
</dbReference>
<dbReference type="NCBIfam" id="TIGR01445">
    <property type="entry name" value="intein_Nterm"/>
    <property type="match status" value="1"/>
</dbReference>
<dbReference type="Pfam" id="PF14890">
    <property type="entry name" value="Intein_splicing"/>
    <property type="match status" value="1"/>
</dbReference>
<dbReference type="InterPro" id="IPR048907">
    <property type="entry name" value="WHD_MCM_arc"/>
</dbReference>
<proteinExistence type="inferred from homology"/>
<dbReference type="GO" id="GO:0016787">
    <property type="term" value="F:hydrolase activity"/>
    <property type="evidence" value="ECO:0007669"/>
    <property type="project" value="UniProtKB-KW"/>
</dbReference>
<keyword evidence="4" id="KW-0547">Nucleotide-binding</keyword>
<dbReference type="SUPFAM" id="SSF51294">
    <property type="entry name" value="Hedgehog/intein (Hint) domain"/>
    <property type="match status" value="1"/>
</dbReference>
<dbReference type="Pfam" id="PF17855">
    <property type="entry name" value="MCM_lid"/>
    <property type="match status" value="1"/>
</dbReference>
<dbReference type="NCBIfam" id="TIGR01443">
    <property type="entry name" value="intein_Cterm"/>
    <property type="match status" value="1"/>
</dbReference>
<dbReference type="InterPro" id="IPR003587">
    <property type="entry name" value="Hint_dom_N"/>
</dbReference>
<evidence type="ECO:0000256" key="10">
    <source>
        <dbReference type="ARBA" id="ARBA00023125"/>
    </source>
</evidence>
<dbReference type="InterPro" id="IPR033762">
    <property type="entry name" value="MCM_OB"/>
</dbReference>
<gene>
    <name evidence="13" type="ORF">AKJ61_01400</name>
</gene>
<dbReference type="Gene3D" id="2.20.28.10">
    <property type="match status" value="1"/>
</dbReference>
<dbReference type="PROSITE" id="PS50817">
    <property type="entry name" value="INTEIN_N_TER"/>
    <property type="match status" value="1"/>
</dbReference>
<dbReference type="Gene3D" id="3.30.1640.10">
    <property type="entry name" value="mini-chromosome maintenance (MCM) complex, chain A, domain 1"/>
    <property type="match status" value="1"/>
</dbReference>
<dbReference type="GO" id="GO:0017116">
    <property type="term" value="F:single-stranded DNA helicase activity"/>
    <property type="evidence" value="ECO:0007669"/>
    <property type="project" value="TreeGrafter"/>
</dbReference>
<dbReference type="InterPro" id="IPR006142">
    <property type="entry name" value="INTEIN"/>
</dbReference>
<dbReference type="SMART" id="SM00306">
    <property type="entry name" value="HintN"/>
    <property type="match status" value="1"/>
</dbReference>
<dbReference type="EC" id="3.6.4.12" evidence="2"/>
<dbReference type="Gene3D" id="2.170.16.10">
    <property type="entry name" value="Hedgehog/Intein (Hint) domain"/>
    <property type="match status" value="1"/>
</dbReference>
<dbReference type="CDD" id="cd00081">
    <property type="entry name" value="Hint"/>
    <property type="match status" value="2"/>
</dbReference>
<dbReference type="PROSITE" id="PS50051">
    <property type="entry name" value="MCM_2"/>
    <property type="match status" value="2"/>
</dbReference>
<keyword evidence="8" id="KW-0067">ATP-binding</keyword>
<evidence type="ECO:0000256" key="9">
    <source>
        <dbReference type="ARBA" id="ARBA00023000"/>
    </source>
</evidence>
<dbReference type="Pfam" id="PF14528">
    <property type="entry name" value="LAGLIDADG_3"/>
    <property type="match status" value="2"/>
</dbReference>
<name>A0A133U7G0_9EURY</name>
<dbReference type="InterPro" id="IPR012340">
    <property type="entry name" value="NA-bd_OB-fold"/>
</dbReference>
<keyword evidence="10" id="KW-0238">DNA-binding</keyword>
<feature type="domain" description="MCM C-terminal AAA(+) ATPase" evidence="11">
    <location>
        <begin position="856"/>
        <end position="1035"/>
    </location>
</feature>
<dbReference type="Proteomes" id="UP000070184">
    <property type="component" value="Unassembled WGS sequence"/>
</dbReference>
<dbReference type="InterPro" id="IPR031327">
    <property type="entry name" value="MCM"/>
</dbReference>
<comment type="caution">
    <text evidence="13">The sequence shown here is derived from an EMBL/GenBank/DDBJ whole genome shotgun (WGS) entry which is preliminary data.</text>
</comment>
<dbReference type="InterPro" id="IPR004042">
    <property type="entry name" value="Intein_endonuc_central"/>
</dbReference>
<sequence>MDSDELEERLENFLHSNEILEELRKLSSEGKKSLVMEYDRLVETDMELAKSLLNEPSEFLSKADSILKDITEIPGSHLRIKDLDETLDVRSVRASNVGKFIQLEGILTRVSDVKPEIEVANFKCLRCGEKNKVLQTGKKFRKPQICQNPNCSKKGPFRLEEEKSEFRDWQSLRLQELPEKLRGGRVPRHLSAIARDDIVDEATPGNQVVVTGVLRAYQEKERNQKKTTFRKVLDVNHITVKEKSVEETELSSEDEEWIEELKENHRVKNLVINSIAPSIFGYEKIKEAIALQLFGSPAVELPDGSRIRGDSHILLTGDPGTAKSQLLKWTNQVAPRAIYASGKKSTGAGLCVAPDSLVMFSDGSLVEIGEFVEENLETEESDSEEIVTEKLEESKRSISLDTERLQNAQKTVDEIWKIPAPGKLIRIETKMGRELTITPENPLLVMDRDGPNWVKAENLKRGDFLAIHREVNVQDENISPLISKIEGRTYVLGVANLVDKIVDDLRKKYGTIRAAAKDLNLSEDSIYYRWRNDEVRGNPPLSKLLDLAKEVGLGIHDVAEHVDALRQPNGTTIKIPKYPDRDFMYFVGAMAADGHVGVTPRGGRDLRFFNNDKRLLEKYQEIVESLFGIKPKLIEEKSRTPCVRFFSKVVGKLLNAFGVPTGEKSHKINIPTCITSLSDDLLAAYLRGLFDCDGSVVSRKEGSSNIYYSTTSSDVAKKLQLLLLRFGILSKLRARDPRGEFYSFNDQEIRGQKRKWEVKIGGLENLSRFQENIGFFSIRKKKKLEEIIDRTSQSNPNLDVVPHAGPLVKKARKALDVSPSKVYNRTSHKLESDGMYPSRDFLSKVLNEIAPASADGGGVKEFELLEKLASSDLYWDSIKEIEVLRDHNIEYVYDFSIEDAHNFMVNGIVVHNTAAAVRDEFTGGWTLEAGALAIGDGGLACIDEFDKMSDEESGAILESMEQQTISVAKAGIVATLNTRTAILAAANPRLGRFDEFDPIPQQIDLPALILSRFDLIFILRDIPKEERDRDLANHMLRLQSEPDRVVEPDLDKEELRKLIIYARKYVNPEFKNEEVKQKLEDFFVEWRSTVGGEVSSEQSTVPITARQLEALVRLAKSNARIRLSEEVEVEDADKAIELFRTQLKQLGLEDESGKPDIDILMTGHDRTQHEKLQKIMEIIGELEEDYEEGAPIKLVKEEARAEGIEQNFVEEMIRQEKRNGRLYSPSEELIKKAT</sequence>
<dbReference type="GO" id="GO:0003697">
    <property type="term" value="F:single-stranded DNA binding"/>
    <property type="evidence" value="ECO:0007669"/>
    <property type="project" value="TreeGrafter"/>
</dbReference>
<keyword evidence="3" id="KW-0235">DNA replication</keyword>
<dbReference type="SUPFAM" id="SSF52540">
    <property type="entry name" value="P-loop containing nucleoside triphosphate hydrolases"/>
    <property type="match status" value="1"/>
</dbReference>
<dbReference type="SUPFAM" id="SSF50249">
    <property type="entry name" value="Nucleic acid-binding proteins"/>
    <property type="match status" value="1"/>
</dbReference>
<dbReference type="InterPro" id="IPR001208">
    <property type="entry name" value="MCM_dom"/>
</dbReference>
<organism evidence="13 14">
    <name type="scientific">candidate division MSBL1 archaeon SCGC-AAA259B11</name>
    <dbReference type="NCBI Taxonomy" id="1698260"/>
    <lineage>
        <taxon>Archaea</taxon>
        <taxon>Methanobacteriati</taxon>
        <taxon>Methanobacteriota</taxon>
        <taxon>candidate division MSBL1</taxon>
    </lineage>
</organism>
<evidence type="ECO:0000256" key="2">
    <source>
        <dbReference type="ARBA" id="ARBA00012551"/>
    </source>
</evidence>
<comment type="similarity">
    <text evidence="1">Belongs to the MCM family.</text>
</comment>
<keyword evidence="6" id="KW-0347">Helicase</keyword>
<dbReference type="Pfam" id="PF17207">
    <property type="entry name" value="MCM_OB"/>
    <property type="match status" value="1"/>
</dbReference>
<feature type="domain" description="MCM C-terminal AAA(+) ATPase" evidence="11">
    <location>
        <begin position="267"/>
        <end position="353"/>
    </location>
</feature>
<dbReference type="InterPro" id="IPR030934">
    <property type="entry name" value="Intein_C"/>
</dbReference>
<dbReference type="SUPFAM" id="SSF55608">
    <property type="entry name" value="Homing endonucleases"/>
    <property type="match status" value="1"/>
</dbReference>
<keyword evidence="7" id="KW-0068">Autocatalytic cleavage</keyword>
<dbReference type="GO" id="GO:0042555">
    <property type="term" value="C:MCM complex"/>
    <property type="evidence" value="ECO:0007669"/>
    <property type="project" value="TreeGrafter"/>
</dbReference>
<keyword evidence="14" id="KW-1185">Reference proteome</keyword>
<dbReference type="InterPro" id="IPR027417">
    <property type="entry name" value="P-loop_NTPase"/>
</dbReference>
<evidence type="ECO:0000256" key="5">
    <source>
        <dbReference type="ARBA" id="ARBA00022801"/>
    </source>
</evidence>
<dbReference type="Gene3D" id="3.40.50.300">
    <property type="entry name" value="P-loop containing nucleotide triphosphate hydrolases"/>
    <property type="match status" value="2"/>
</dbReference>
<dbReference type="InterPro" id="IPR036844">
    <property type="entry name" value="Hint_dom_sf"/>
</dbReference>
<dbReference type="InterPro" id="IPR036388">
    <property type="entry name" value="WH-like_DNA-bd_sf"/>
</dbReference>
<dbReference type="SMART" id="SM00350">
    <property type="entry name" value="MCM"/>
    <property type="match status" value="1"/>
</dbReference>
<dbReference type="FunFam" id="2.20.28.10:FF:000003">
    <property type="entry name" value="DNA helicase"/>
    <property type="match status" value="1"/>
</dbReference>
<dbReference type="GO" id="GO:0004519">
    <property type="term" value="F:endonuclease activity"/>
    <property type="evidence" value="ECO:0007669"/>
    <property type="project" value="InterPro"/>
</dbReference>
<accession>A0A133U7G0</accession>
<evidence type="ECO:0000256" key="4">
    <source>
        <dbReference type="ARBA" id="ARBA00022741"/>
    </source>
</evidence>
<dbReference type="GO" id="GO:0006260">
    <property type="term" value="P:DNA replication"/>
    <property type="evidence" value="ECO:0007669"/>
    <property type="project" value="UniProtKB-KW"/>
</dbReference>
<dbReference type="InterPro" id="IPR003586">
    <property type="entry name" value="Hint_dom_C"/>
</dbReference>
<dbReference type="Pfam" id="PF00493">
    <property type="entry name" value="MCM"/>
    <property type="match status" value="2"/>
</dbReference>
<dbReference type="PATRIC" id="fig|1698260.3.peg.138"/>
<keyword evidence="5" id="KW-0378">Hydrolase</keyword>
<dbReference type="InterPro" id="IPR027434">
    <property type="entry name" value="Homing_endonucl"/>
</dbReference>
<evidence type="ECO:0000259" key="11">
    <source>
        <dbReference type="PROSITE" id="PS50051"/>
    </source>
</evidence>
<protein>
    <recommendedName>
        <fullName evidence="2">DNA helicase</fullName>
        <ecNumber evidence="2">3.6.4.12</ecNumber>
    </recommendedName>
</protein>
<dbReference type="Gene3D" id="1.10.10.10">
    <property type="entry name" value="Winged helix-like DNA-binding domain superfamily/Winged helix DNA-binding domain"/>
    <property type="match status" value="1"/>
</dbReference>
<dbReference type="Gene3D" id="2.40.50.140">
    <property type="entry name" value="Nucleic acid-binding proteins"/>
    <property type="match status" value="1"/>
</dbReference>
<dbReference type="PRINTS" id="PR00379">
    <property type="entry name" value="INTEIN"/>
</dbReference>
<dbReference type="AlphaFoldDB" id="A0A133U7G0"/>
<evidence type="ECO:0000313" key="14">
    <source>
        <dbReference type="Proteomes" id="UP000070184"/>
    </source>
</evidence>
<feature type="domain" description="DOD-type homing endonuclease" evidence="12">
    <location>
        <begin position="586"/>
        <end position="728"/>
    </location>
</feature>
<reference evidence="13 14" key="1">
    <citation type="journal article" date="2016" name="Sci. Rep.">
        <title>Metabolic traits of an uncultured archaeal lineage -MSBL1- from brine pools of the Red Sea.</title>
        <authorList>
            <person name="Mwirichia R."/>
            <person name="Alam I."/>
            <person name="Rashid M."/>
            <person name="Vinu M."/>
            <person name="Ba-Alawi W."/>
            <person name="Anthony Kamau A."/>
            <person name="Kamanda Ngugi D."/>
            <person name="Goker M."/>
            <person name="Klenk H.P."/>
            <person name="Bajic V."/>
            <person name="Stingl U."/>
        </authorList>
    </citation>
    <scope>NUCLEOTIDE SEQUENCE [LARGE SCALE GENOMIC DNA]</scope>
    <source>
        <strain evidence="13">SCGC-AAA259B11</strain>
    </source>
</reference>
<evidence type="ECO:0000256" key="7">
    <source>
        <dbReference type="ARBA" id="ARBA00022813"/>
    </source>
</evidence>
<evidence type="ECO:0000259" key="12">
    <source>
        <dbReference type="PROSITE" id="PS50819"/>
    </source>
</evidence>
<dbReference type="PROSITE" id="PS50819">
    <property type="entry name" value="INTEIN_ENDONUCLEASE"/>
    <property type="match status" value="1"/>
</dbReference>
<dbReference type="InterPro" id="IPR006141">
    <property type="entry name" value="Intein_N"/>
</dbReference>